<dbReference type="Proteomes" id="UP000243706">
    <property type="component" value="Chromosome 1"/>
</dbReference>
<evidence type="ECO:0000259" key="1">
    <source>
        <dbReference type="Pfam" id="PF00534"/>
    </source>
</evidence>
<accession>A0A240C828</accession>
<keyword evidence="5" id="KW-1185">Reference proteome</keyword>
<gene>
    <name evidence="3" type="primary">tagE</name>
    <name evidence="2" type="ORF">GCM10007183_09440</name>
    <name evidence="3" type="ORF">SAMEA4412661_01872</name>
</gene>
<dbReference type="SUPFAM" id="SSF53756">
    <property type="entry name" value="UDP-Glycosyltransferase/glycogen phosphorylase"/>
    <property type="match status" value="1"/>
</dbReference>
<dbReference type="RefSeq" id="WP_095117727.1">
    <property type="nucleotide sequence ID" value="NZ_BMCB01000004.1"/>
</dbReference>
<dbReference type="EC" id="2.4.1.52" evidence="3"/>
<dbReference type="GO" id="GO:0047265">
    <property type="term" value="F:poly(glycerol-phosphate) alpha-glucosyltransferase activity"/>
    <property type="evidence" value="ECO:0007669"/>
    <property type="project" value="UniProtKB-EC"/>
</dbReference>
<dbReference type="KEGG" id="smus:C7J88_06005"/>
<dbReference type="Proteomes" id="UP000652995">
    <property type="component" value="Unassembled WGS sequence"/>
</dbReference>
<dbReference type="PANTHER" id="PTHR12526">
    <property type="entry name" value="GLYCOSYLTRANSFERASE"/>
    <property type="match status" value="1"/>
</dbReference>
<sequence length="388" mass="44507">MKSVTFLMHNIYAMGGTVKTISNLANELVRQGHPVKIISIFQSKKQSYFELDSRVEVVSLVDYQLKIRNVIPLLVNRIRKFTPLFKPKQLSKHDPGYAQYSSYVEHKLIRAIQQDTSDVFISTRASFNILLARYGQKNQYRIGMEHMNLTAHTEDYRKEILRYYTQLDAVTTLTSKDQALYQQALPETPVFIITNMIAEKRHHMMKKNQIIAAGRFSYEKGFDLLIEAIYHIQEELREEEYTVQIFGDGAEKEALTQTINYMRLQDIVFLRPTTQQLSTHMAESKITCIPSRNEGFGLTILEAMNQGSITVSFDENVGPSSLIQHGHNGFLVPYGNVEKLSIQLLDIIQKLHGQHLKEIKAAGYETVAAHAPEKIYEQFNNMLSALDK</sequence>
<keyword evidence="3" id="KW-0378">Hydrolase</keyword>
<dbReference type="PANTHER" id="PTHR12526:SF627">
    <property type="entry name" value="D-RHAMNOSYLTRANSFERASE WBPZ"/>
    <property type="match status" value="1"/>
</dbReference>
<reference evidence="3 4" key="2">
    <citation type="submission" date="2017-06" db="EMBL/GenBank/DDBJ databases">
        <authorList>
            <consortium name="Pathogen Informatics"/>
        </authorList>
    </citation>
    <scope>NUCLEOTIDE SEQUENCE [LARGE SCALE GENOMIC DNA]</scope>
    <source>
        <strain evidence="3 4">NCTC13833</strain>
    </source>
</reference>
<dbReference type="CDD" id="cd03820">
    <property type="entry name" value="GT4_AmsD-like"/>
    <property type="match status" value="1"/>
</dbReference>
<dbReference type="AlphaFoldDB" id="A0A240C828"/>
<keyword evidence="3" id="KW-0328">Glycosyltransferase</keyword>
<organism evidence="3 4">
    <name type="scientific">Staphylococcus muscae</name>
    <dbReference type="NCBI Taxonomy" id="1294"/>
    <lineage>
        <taxon>Bacteria</taxon>
        <taxon>Bacillati</taxon>
        <taxon>Bacillota</taxon>
        <taxon>Bacilli</taxon>
        <taxon>Bacillales</taxon>
        <taxon>Staphylococcaceae</taxon>
        <taxon>Staphylococcus</taxon>
    </lineage>
</organism>
<evidence type="ECO:0000313" key="5">
    <source>
        <dbReference type="Proteomes" id="UP000652995"/>
    </source>
</evidence>
<protein>
    <submittedName>
        <fullName evidence="2 3">Glycoside hydrolase</fullName>
        <ecNumber evidence="3">2.4.1.52</ecNumber>
    </submittedName>
</protein>
<keyword evidence="3" id="KW-0808">Transferase</keyword>
<name>A0A240C828_9STAP</name>
<evidence type="ECO:0000313" key="3">
    <source>
        <dbReference type="EMBL" id="SNW04147.1"/>
    </source>
</evidence>
<feature type="domain" description="Glycosyl transferase family 1" evidence="1">
    <location>
        <begin position="201"/>
        <end position="350"/>
    </location>
</feature>
<dbReference type="Gene3D" id="3.40.50.2000">
    <property type="entry name" value="Glycogen Phosphorylase B"/>
    <property type="match status" value="2"/>
</dbReference>
<proteinExistence type="predicted"/>
<evidence type="ECO:0000313" key="2">
    <source>
        <dbReference type="EMBL" id="GGA87403.1"/>
    </source>
</evidence>
<dbReference type="GO" id="GO:0016787">
    <property type="term" value="F:hydrolase activity"/>
    <property type="evidence" value="ECO:0007669"/>
    <property type="project" value="UniProtKB-KW"/>
</dbReference>
<dbReference type="OrthoDB" id="9787617at2"/>
<dbReference type="Pfam" id="PF00534">
    <property type="entry name" value="Glycos_transf_1"/>
    <property type="match status" value="1"/>
</dbReference>
<dbReference type="EMBL" id="LT906464">
    <property type="protein sequence ID" value="SNW04147.1"/>
    <property type="molecule type" value="Genomic_DNA"/>
</dbReference>
<evidence type="ECO:0000313" key="4">
    <source>
        <dbReference type="Proteomes" id="UP000243706"/>
    </source>
</evidence>
<reference evidence="2" key="4">
    <citation type="submission" date="2024-05" db="EMBL/GenBank/DDBJ databases">
        <authorList>
            <person name="Sun Q."/>
            <person name="Sedlacek I."/>
        </authorList>
    </citation>
    <scope>NUCLEOTIDE SEQUENCE</scope>
    <source>
        <strain evidence="2">CCM 4175</strain>
    </source>
</reference>
<dbReference type="EMBL" id="BMCB01000004">
    <property type="protein sequence ID" value="GGA87403.1"/>
    <property type="molecule type" value="Genomic_DNA"/>
</dbReference>
<reference evidence="2" key="1">
    <citation type="journal article" date="2014" name="Int. J. Syst. Evol. Microbiol.">
        <title>Complete genome of a new Firmicutes species belonging to the dominant human colonic microbiota ('Ruminococcus bicirculans') reveals two chromosomes and a selective capacity to utilize plant glucans.</title>
        <authorList>
            <consortium name="NISC Comparative Sequencing Program"/>
            <person name="Wegmann U."/>
            <person name="Louis P."/>
            <person name="Goesmann A."/>
            <person name="Henrissat B."/>
            <person name="Duncan S.H."/>
            <person name="Flint H.J."/>
        </authorList>
    </citation>
    <scope>NUCLEOTIDE SEQUENCE</scope>
    <source>
        <strain evidence="2">CCM 4175</strain>
    </source>
</reference>
<reference evidence="5" key="3">
    <citation type="journal article" date="2019" name="Int. J. Syst. Evol. Microbiol.">
        <title>The Global Catalogue of Microorganisms (GCM) 10K type strain sequencing project: providing services to taxonomists for standard genome sequencing and annotation.</title>
        <authorList>
            <consortium name="The Broad Institute Genomics Platform"/>
            <consortium name="The Broad Institute Genome Sequencing Center for Infectious Disease"/>
            <person name="Wu L."/>
            <person name="Ma J."/>
        </authorList>
    </citation>
    <scope>NUCLEOTIDE SEQUENCE [LARGE SCALE GENOMIC DNA]</scope>
    <source>
        <strain evidence="5">CCM 4175</strain>
    </source>
</reference>
<dbReference type="InterPro" id="IPR001296">
    <property type="entry name" value="Glyco_trans_1"/>
</dbReference>